<sequence>MKDLNFPVSFEFKIGTISNDFVATDASGATLAYVRQKLFKFKEAIDVFSDTTKTEVNYRIKADKWIDFSTAYLFTDDKGNRLGKVARKGWASLWKAHYQIIDDKEKLQYTIREENTWVKVMDGIFGQIPILSIFTGYMFNPSYLVTDLQGKAMFRLKKEASFFGRRFRVNQLHETDSDDDHRIMLSLMMMVLLERQRG</sequence>
<proteinExistence type="predicted"/>
<dbReference type="OrthoDB" id="703597at2"/>
<dbReference type="InterPro" id="IPR007612">
    <property type="entry name" value="LOR"/>
</dbReference>
<evidence type="ECO:0000313" key="2">
    <source>
        <dbReference type="Proteomes" id="UP000050280"/>
    </source>
</evidence>
<dbReference type="STRING" id="1300341.I595_355"/>
<dbReference type="Pfam" id="PF04525">
    <property type="entry name" value="LOR"/>
    <property type="match status" value="1"/>
</dbReference>
<comment type="caution">
    <text evidence="1">The sequence shown here is derived from an EMBL/GenBank/DDBJ whole genome shotgun (WGS) entry which is preliminary data.</text>
</comment>
<dbReference type="EMBL" id="LDJX01000001">
    <property type="protein sequence ID" value="KPM33452.1"/>
    <property type="molecule type" value="Genomic_DNA"/>
</dbReference>
<reference evidence="1 2" key="1">
    <citation type="submission" date="2015-09" db="EMBL/GenBank/DDBJ databases">
        <title>Genome sequence of the marine flavobacterium Croceitalea dokdonensis DOKDO 023 that contains proton- and sodium-pumping rhodopsins.</title>
        <authorList>
            <person name="Kwon S.-K."/>
            <person name="Lee H.K."/>
            <person name="Kwak M.-J."/>
            <person name="Kim J.F."/>
        </authorList>
    </citation>
    <scope>NUCLEOTIDE SEQUENCE [LARGE SCALE GENOMIC DNA]</scope>
    <source>
        <strain evidence="1 2">DOKDO 023</strain>
    </source>
</reference>
<dbReference type="Proteomes" id="UP000050280">
    <property type="component" value="Unassembled WGS sequence"/>
</dbReference>
<evidence type="ECO:0008006" key="3">
    <source>
        <dbReference type="Google" id="ProtNLM"/>
    </source>
</evidence>
<keyword evidence="2" id="KW-1185">Reference proteome</keyword>
<dbReference type="AlphaFoldDB" id="A0A0N8H4I3"/>
<organism evidence="1 2">
    <name type="scientific">Croceitalea dokdonensis DOKDO 023</name>
    <dbReference type="NCBI Taxonomy" id="1300341"/>
    <lineage>
        <taxon>Bacteria</taxon>
        <taxon>Pseudomonadati</taxon>
        <taxon>Bacteroidota</taxon>
        <taxon>Flavobacteriia</taxon>
        <taxon>Flavobacteriales</taxon>
        <taxon>Flavobacteriaceae</taxon>
        <taxon>Croceitalea</taxon>
    </lineage>
</organism>
<name>A0A0N8H4I3_9FLAO</name>
<gene>
    <name evidence="1" type="ORF">I595_355</name>
</gene>
<protein>
    <recommendedName>
        <fullName evidence="3">Scramblase family protein</fullName>
    </recommendedName>
</protein>
<accession>A0A0N8H4I3</accession>
<dbReference type="RefSeq" id="WP_054557643.1">
    <property type="nucleotide sequence ID" value="NZ_LDJX01000001.1"/>
</dbReference>
<dbReference type="PATRIC" id="fig|1300341.3.peg.355"/>
<evidence type="ECO:0000313" key="1">
    <source>
        <dbReference type="EMBL" id="KPM33452.1"/>
    </source>
</evidence>